<dbReference type="GO" id="GO:0005737">
    <property type="term" value="C:cytoplasm"/>
    <property type="evidence" value="ECO:0007669"/>
    <property type="project" value="TreeGrafter"/>
</dbReference>
<dbReference type="InterPro" id="IPR050452">
    <property type="entry name" value="Metacaspase"/>
</dbReference>
<comment type="similarity">
    <text evidence="1">Belongs to the peptidase C14B family.</text>
</comment>
<dbReference type="VEuPathDB" id="FungiDB:HMPREF1541_00884"/>
<dbReference type="AlphaFoldDB" id="W2SDB3"/>
<accession>W2SDB3</accession>
<evidence type="ECO:0000313" key="4">
    <source>
        <dbReference type="Proteomes" id="UP000030752"/>
    </source>
</evidence>
<dbReference type="OrthoDB" id="3223806at2759"/>
<dbReference type="Pfam" id="PF00656">
    <property type="entry name" value="Peptidase_C14"/>
    <property type="match status" value="1"/>
</dbReference>
<protein>
    <recommendedName>
        <fullName evidence="2">Peptidase C14 caspase domain-containing protein</fullName>
    </recommendedName>
</protein>
<evidence type="ECO:0000313" key="3">
    <source>
        <dbReference type="EMBL" id="ETN46697.1"/>
    </source>
</evidence>
<dbReference type="PANTHER" id="PTHR48104:SF30">
    <property type="entry name" value="METACASPASE-1"/>
    <property type="match status" value="1"/>
</dbReference>
<dbReference type="eggNOG" id="KOG1546">
    <property type="taxonomic scope" value="Eukaryota"/>
</dbReference>
<dbReference type="RefSeq" id="XP_008711409.1">
    <property type="nucleotide sequence ID" value="XM_008713187.1"/>
</dbReference>
<dbReference type="GO" id="GO:0004197">
    <property type="term" value="F:cysteine-type endopeptidase activity"/>
    <property type="evidence" value="ECO:0007669"/>
    <property type="project" value="InterPro"/>
</dbReference>
<dbReference type="Proteomes" id="UP000030752">
    <property type="component" value="Unassembled WGS sequence"/>
</dbReference>
<dbReference type="PANTHER" id="PTHR48104">
    <property type="entry name" value="METACASPASE-4"/>
    <property type="match status" value="1"/>
</dbReference>
<dbReference type="EMBL" id="KB822711">
    <property type="protein sequence ID" value="ETN46697.1"/>
    <property type="molecule type" value="Genomic_DNA"/>
</dbReference>
<keyword evidence="4" id="KW-1185">Reference proteome</keyword>
<dbReference type="GeneID" id="19968223"/>
<dbReference type="Gene3D" id="3.40.50.12660">
    <property type="match status" value="2"/>
</dbReference>
<evidence type="ECO:0000256" key="1">
    <source>
        <dbReference type="ARBA" id="ARBA00009005"/>
    </source>
</evidence>
<dbReference type="InParanoid" id="W2SDB3"/>
<name>W2SDB3_CYPE1</name>
<gene>
    <name evidence="3" type="ORF">HMPREF1541_00884</name>
</gene>
<evidence type="ECO:0000259" key="2">
    <source>
        <dbReference type="Pfam" id="PF00656"/>
    </source>
</evidence>
<feature type="domain" description="Peptidase C14 caspase" evidence="2">
    <location>
        <begin position="4"/>
        <end position="304"/>
    </location>
</feature>
<organism evidence="3 4">
    <name type="scientific">Cyphellophora europaea (strain CBS 101466)</name>
    <name type="common">Phialophora europaea</name>
    <dbReference type="NCBI Taxonomy" id="1220924"/>
    <lineage>
        <taxon>Eukaryota</taxon>
        <taxon>Fungi</taxon>
        <taxon>Dikarya</taxon>
        <taxon>Ascomycota</taxon>
        <taxon>Pezizomycotina</taxon>
        <taxon>Eurotiomycetes</taxon>
        <taxon>Chaetothyriomycetidae</taxon>
        <taxon>Chaetothyriales</taxon>
        <taxon>Cyphellophoraceae</taxon>
        <taxon>Cyphellophora</taxon>
    </lineage>
</organism>
<proteinExistence type="inferred from homology"/>
<dbReference type="HOGENOM" id="CLU_029389_3_0_1"/>
<dbReference type="InterPro" id="IPR011600">
    <property type="entry name" value="Pept_C14_caspase"/>
</dbReference>
<dbReference type="GO" id="GO:0006508">
    <property type="term" value="P:proteolysis"/>
    <property type="evidence" value="ECO:0007669"/>
    <property type="project" value="InterPro"/>
</dbReference>
<reference evidence="3 4" key="1">
    <citation type="submission" date="2013-03" db="EMBL/GenBank/DDBJ databases">
        <title>The Genome Sequence of Phialophora europaea CBS 101466.</title>
        <authorList>
            <consortium name="The Broad Institute Genomics Platform"/>
            <person name="Cuomo C."/>
            <person name="de Hoog S."/>
            <person name="Gorbushina A."/>
            <person name="Walker B."/>
            <person name="Young S.K."/>
            <person name="Zeng Q."/>
            <person name="Gargeya S."/>
            <person name="Fitzgerald M."/>
            <person name="Haas B."/>
            <person name="Abouelleil A."/>
            <person name="Allen A.W."/>
            <person name="Alvarado L."/>
            <person name="Arachchi H.M."/>
            <person name="Berlin A.M."/>
            <person name="Chapman S.B."/>
            <person name="Gainer-Dewar J."/>
            <person name="Goldberg J."/>
            <person name="Griggs A."/>
            <person name="Gujja S."/>
            <person name="Hansen M."/>
            <person name="Howarth C."/>
            <person name="Imamovic A."/>
            <person name="Ireland A."/>
            <person name="Larimer J."/>
            <person name="McCowan C."/>
            <person name="Murphy C."/>
            <person name="Pearson M."/>
            <person name="Poon T.W."/>
            <person name="Priest M."/>
            <person name="Roberts A."/>
            <person name="Saif S."/>
            <person name="Shea T."/>
            <person name="Sisk P."/>
            <person name="Sykes S."/>
            <person name="Wortman J."/>
            <person name="Nusbaum C."/>
            <person name="Birren B."/>
        </authorList>
    </citation>
    <scope>NUCLEOTIDE SEQUENCE [LARGE SCALE GENOMIC DNA]</scope>
    <source>
        <strain evidence="3 4">CBS 101466</strain>
    </source>
</reference>
<sequence length="316" mass="35466">MAGRRKSLLIGINYRGQPQPLQGCESDVQNMASFLISRGYSTHPQNMVVMTESRGPGPYYPTGHNILAAMDWLVSEPDCFLFLHYSGHGGQVPDPTGERSSGYDDTIVPVDYQRYGQIDSGTLHRVLVRRLAPGSTLFVVFDCCHSGSALELPWVYKAEGDGRISLMDNFRAGMHLMGEAQGLIEGGFTIEKVGAAKHLLAGATDFFRGLRHEFDEEGGEDEQGLYKLQSLDDEQRSVFMLSGCKDEQTSADAFIMGKHVGAMSWAFLETMKYDYQWNVTYVQILQNTRRLLQDRYSQIPQLSCGFQFDLNRSMRI</sequence>